<keyword evidence="5" id="KW-1185">Reference proteome</keyword>
<dbReference type="InterPro" id="IPR012677">
    <property type="entry name" value="Nucleotide-bd_a/b_plait_sf"/>
</dbReference>
<name>A0A1B0CAS3_LUTLO</name>
<evidence type="ECO:0000259" key="3">
    <source>
        <dbReference type="PROSITE" id="PS50102"/>
    </source>
</evidence>
<dbReference type="Gene3D" id="3.30.70.330">
    <property type="match status" value="3"/>
</dbReference>
<proteinExistence type="predicted"/>
<dbReference type="Proteomes" id="UP000092461">
    <property type="component" value="Unassembled WGS sequence"/>
</dbReference>
<dbReference type="Pfam" id="PF00076">
    <property type="entry name" value="RRM_1"/>
    <property type="match status" value="2"/>
</dbReference>
<accession>A0A1B0CAS3</accession>
<dbReference type="VEuPathDB" id="VectorBase:LLONM1_003088"/>
<keyword evidence="1 2" id="KW-0694">RNA-binding</keyword>
<organism evidence="4 5">
    <name type="scientific">Lutzomyia longipalpis</name>
    <name type="common">Sand fly</name>
    <dbReference type="NCBI Taxonomy" id="7200"/>
    <lineage>
        <taxon>Eukaryota</taxon>
        <taxon>Metazoa</taxon>
        <taxon>Ecdysozoa</taxon>
        <taxon>Arthropoda</taxon>
        <taxon>Hexapoda</taxon>
        <taxon>Insecta</taxon>
        <taxon>Pterygota</taxon>
        <taxon>Neoptera</taxon>
        <taxon>Endopterygota</taxon>
        <taxon>Diptera</taxon>
        <taxon>Nematocera</taxon>
        <taxon>Psychodoidea</taxon>
        <taxon>Psychodidae</taxon>
        <taxon>Lutzomyia</taxon>
        <taxon>Lutzomyia</taxon>
    </lineage>
</organism>
<dbReference type="PROSITE" id="PS50102">
    <property type="entry name" value="RRM"/>
    <property type="match status" value="2"/>
</dbReference>
<dbReference type="GO" id="GO:0003723">
    <property type="term" value="F:RNA binding"/>
    <property type="evidence" value="ECO:0007669"/>
    <property type="project" value="UniProtKB-UniRule"/>
</dbReference>
<dbReference type="SMART" id="SM00360">
    <property type="entry name" value="RRM"/>
    <property type="match status" value="3"/>
</dbReference>
<evidence type="ECO:0000256" key="1">
    <source>
        <dbReference type="ARBA" id="ARBA00022884"/>
    </source>
</evidence>
<dbReference type="EMBL" id="AJWK01004228">
    <property type="status" value="NOT_ANNOTATED_CDS"/>
    <property type="molecule type" value="Genomic_DNA"/>
</dbReference>
<dbReference type="InterPro" id="IPR035979">
    <property type="entry name" value="RBD_domain_sf"/>
</dbReference>
<evidence type="ECO:0000313" key="5">
    <source>
        <dbReference type="Proteomes" id="UP000092461"/>
    </source>
</evidence>
<dbReference type="SUPFAM" id="SSF54928">
    <property type="entry name" value="RNA-binding domain, RBD"/>
    <property type="match status" value="2"/>
</dbReference>
<dbReference type="VEuPathDB" id="VectorBase:LLOJ001135"/>
<dbReference type="AlphaFoldDB" id="A0A1B0CAS3"/>
<sequence>MTCNSNEIKISENCAENSRESMEISNEINLKYPTVQINGCRQFGPPQNFSGPPPAKESELFICRIPKGYTEIDLLPILERFGTVHQFRLMMDYNNQNRGYGYVLYQTPDQATRALELIPHFITHSGAVLDAKRSYDKCRLFVGNLPKEMDCEAIKSTLKMIYPEMCNFIIHTRPNEEYKNRGFAFIDFPNHQAALRSKKKHGSGSLKLWDRLIKVVWAKEERIVDPDVMTSVRTLFIRNIDLSAKPREFEFFMKNIISKEDIVKVHQVRDFAFVEFTTRQTAVYAHNVLSQKKFSRTQP</sequence>
<feature type="domain" description="RRM" evidence="3">
    <location>
        <begin position="58"/>
        <end position="133"/>
    </location>
</feature>
<evidence type="ECO:0000313" key="4">
    <source>
        <dbReference type="EnsemblMetazoa" id="LLOJ001135-PA"/>
    </source>
</evidence>
<dbReference type="EnsemblMetazoa" id="LLOJ001135-RA">
    <property type="protein sequence ID" value="LLOJ001135-PA"/>
    <property type="gene ID" value="LLOJ001135"/>
</dbReference>
<dbReference type="PANTHER" id="PTHR21245">
    <property type="entry name" value="HETEROGENEOUS NUCLEAR RIBONUCLEOPROTEIN"/>
    <property type="match status" value="1"/>
</dbReference>
<protein>
    <recommendedName>
        <fullName evidence="3">RRM domain-containing protein</fullName>
    </recommendedName>
</protein>
<dbReference type="InterPro" id="IPR000504">
    <property type="entry name" value="RRM_dom"/>
</dbReference>
<feature type="domain" description="RRM" evidence="3">
    <location>
        <begin position="138"/>
        <end position="220"/>
    </location>
</feature>
<evidence type="ECO:0000256" key="2">
    <source>
        <dbReference type="PROSITE-ProRule" id="PRU00176"/>
    </source>
</evidence>
<reference evidence="4" key="1">
    <citation type="submission" date="2020-05" db="UniProtKB">
        <authorList>
            <consortium name="EnsemblMetazoa"/>
        </authorList>
    </citation>
    <scope>IDENTIFICATION</scope>
    <source>
        <strain evidence="4">Jacobina</strain>
    </source>
</reference>